<dbReference type="EMBL" id="SIHJ01000002">
    <property type="protein sequence ID" value="TWT33900.1"/>
    <property type="molecule type" value="Genomic_DNA"/>
</dbReference>
<accession>A0A5C5V743</accession>
<dbReference type="OrthoDB" id="291753at2"/>
<evidence type="ECO:0000313" key="3">
    <source>
        <dbReference type="Proteomes" id="UP000316714"/>
    </source>
</evidence>
<dbReference type="Pfam" id="PF12728">
    <property type="entry name" value="HTH_17"/>
    <property type="match status" value="1"/>
</dbReference>
<feature type="domain" description="Helix-turn-helix" evidence="1">
    <location>
        <begin position="48"/>
        <end position="98"/>
    </location>
</feature>
<dbReference type="RefSeq" id="WP_146566898.1">
    <property type="nucleotide sequence ID" value="NZ_SIHJ01000002.1"/>
</dbReference>
<organism evidence="2 3">
    <name type="scientific">Posidoniimonas corsicana</name>
    <dbReference type="NCBI Taxonomy" id="1938618"/>
    <lineage>
        <taxon>Bacteria</taxon>
        <taxon>Pseudomonadati</taxon>
        <taxon>Planctomycetota</taxon>
        <taxon>Planctomycetia</taxon>
        <taxon>Pirellulales</taxon>
        <taxon>Lacipirellulaceae</taxon>
        <taxon>Posidoniimonas</taxon>
    </lineage>
</organism>
<dbReference type="SUPFAM" id="SSF46955">
    <property type="entry name" value="Putative DNA-binding domain"/>
    <property type="match status" value="1"/>
</dbReference>
<proteinExistence type="predicted"/>
<sequence length="120" mass="13231">MAEADALTDDEILRFADSGLCSAPTVELSAELGEKLERALSRTALPLMLTAAQVGEQLGVSAREIRRMNLQGDLPEPLKMGHKKVRWRRDELVAWIDAGCPDRDAWLRHAGRAAQKSGRP</sequence>
<dbReference type="InterPro" id="IPR041657">
    <property type="entry name" value="HTH_17"/>
</dbReference>
<evidence type="ECO:0000259" key="1">
    <source>
        <dbReference type="Pfam" id="PF12728"/>
    </source>
</evidence>
<dbReference type="Gene3D" id="1.10.238.160">
    <property type="match status" value="1"/>
</dbReference>
<comment type="caution">
    <text evidence="2">The sequence shown here is derived from an EMBL/GenBank/DDBJ whole genome shotgun (WGS) entry which is preliminary data.</text>
</comment>
<dbReference type="InterPro" id="IPR009061">
    <property type="entry name" value="DNA-bd_dom_put_sf"/>
</dbReference>
<protein>
    <submittedName>
        <fullName evidence="2">Prophage CP4-57 regulatory protein (AlpA)</fullName>
    </submittedName>
</protein>
<name>A0A5C5V743_9BACT</name>
<keyword evidence="3" id="KW-1185">Reference proteome</keyword>
<reference evidence="2 3" key="1">
    <citation type="submission" date="2019-02" db="EMBL/GenBank/DDBJ databases">
        <title>Deep-cultivation of Planctomycetes and their phenomic and genomic characterization uncovers novel biology.</title>
        <authorList>
            <person name="Wiegand S."/>
            <person name="Jogler M."/>
            <person name="Boedeker C."/>
            <person name="Pinto D."/>
            <person name="Vollmers J."/>
            <person name="Rivas-Marin E."/>
            <person name="Kohn T."/>
            <person name="Peeters S.H."/>
            <person name="Heuer A."/>
            <person name="Rast P."/>
            <person name="Oberbeckmann S."/>
            <person name="Bunk B."/>
            <person name="Jeske O."/>
            <person name="Meyerdierks A."/>
            <person name="Storesund J.E."/>
            <person name="Kallscheuer N."/>
            <person name="Luecker S."/>
            <person name="Lage O.M."/>
            <person name="Pohl T."/>
            <person name="Merkel B.J."/>
            <person name="Hornburger P."/>
            <person name="Mueller R.-W."/>
            <person name="Bruemmer F."/>
            <person name="Labrenz M."/>
            <person name="Spormann A.M."/>
            <person name="Op Den Camp H."/>
            <person name="Overmann J."/>
            <person name="Amann R."/>
            <person name="Jetten M.S.M."/>
            <person name="Mascher T."/>
            <person name="Medema M.H."/>
            <person name="Devos D.P."/>
            <person name="Kaster A.-K."/>
            <person name="Ovreas L."/>
            <person name="Rohde M."/>
            <person name="Galperin M.Y."/>
            <person name="Jogler C."/>
        </authorList>
    </citation>
    <scope>NUCLEOTIDE SEQUENCE [LARGE SCALE GENOMIC DNA]</scope>
    <source>
        <strain evidence="2 3">KOR34</strain>
    </source>
</reference>
<dbReference type="Proteomes" id="UP000316714">
    <property type="component" value="Unassembled WGS sequence"/>
</dbReference>
<gene>
    <name evidence="2" type="ORF">KOR34_37360</name>
</gene>
<evidence type="ECO:0000313" key="2">
    <source>
        <dbReference type="EMBL" id="TWT33900.1"/>
    </source>
</evidence>
<dbReference type="AlphaFoldDB" id="A0A5C5V743"/>